<evidence type="ECO:0000313" key="3">
    <source>
        <dbReference type="EMBL" id="KAE8402450.1"/>
    </source>
</evidence>
<gene>
    <name evidence="3" type="ORF">BDV37DRAFT_295441</name>
</gene>
<dbReference type="InterPro" id="IPR013094">
    <property type="entry name" value="AB_hydrolase_3"/>
</dbReference>
<dbReference type="PANTHER" id="PTHR48081">
    <property type="entry name" value="AB HYDROLASE SUPERFAMILY PROTEIN C4A8.06C"/>
    <property type="match status" value="1"/>
</dbReference>
<organism evidence="3 4">
    <name type="scientific">Aspergillus pseudonomiae</name>
    <dbReference type="NCBI Taxonomy" id="1506151"/>
    <lineage>
        <taxon>Eukaryota</taxon>
        <taxon>Fungi</taxon>
        <taxon>Dikarya</taxon>
        <taxon>Ascomycota</taxon>
        <taxon>Pezizomycotina</taxon>
        <taxon>Eurotiomycetes</taxon>
        <taxon>Eurotiomycetidae</taxon>
        <taxon>Eurotiales</taxon>
        <taxon>Aspergillaceae</taxon>
        <taxon>Aspergillus</taxon>
        <taxon>Aspergillus subgen. Circumdati</taxon>
    </lineage>
</organism>
<dbReference type="Pfam" id="PF07859">
    <property type="entry name" value="Abhydrolase_3"/>
    <property type="match status" value="1"/>
</dbReference>
<comment type="similarity">
    <text evidence="1">Belongs to the 'GDXG' lipolytic enzyme family.</text>
</comment>
<evidence type="ECO:0000256" key="2">
    <source>
        <dbReference type="ARBA" id="ARBA00022801"/>
    </source>
</evidence>
<sequence length="314" mass="34194">MPSIESQALGRLYESKASRMKANPNLDRATILSLYEEEQSCAAEAPGVTYEDVNVRGRPGIWASPVSLLPQSNENQQSVIIYIHGGGFSLGSPNSHRKLAAHLGRAANANVLILDYRLAPEHPFPAALDDLLAAYEWLLQERGFPAHKIATAGDSAGGNLATALVLRIKQEEAGRLPLPAAIVAFSPWYNLLNNFDSMALNDKFDKLVHQPQLDQLAAAYVAGTGASLRDPLVNPIYADLKGLPPVYIAVGTHETLQDDSERFAELARKAGVEVELELAEEQQHVHVFMAGRAAEADITIQNVGRWLQQKFSSI</sequence>
<name>A0A5N6IGR3_9EURO</name>
<dbReference type="Proteomes" id="UP000325579">
    <property type="component" value="Unassembled WGS sequence"/>
</dbReference>
<dbReference type="OrthoDB" id="2152029at2759"/>
<reference evidence="3 4" key="1">
    <citation type="submission" date="2019-04" db="EMBL/GenBank/DDBJ databases">
        <authorList>
            <consortium name="DOE Joint Genome Institute"/>
            <person name="Mondo S."/>
            <person name="Kjaerbolling I."/>
            <person name="Vesth T."/>
            <person name="Frisvad J.C."/>
            <person name="Nybo J.L."/>
            <person name="Theobald S."/>
            <person name="Kildgaard S."/>
            <person name="Isbrandt T."/>
            <person name="Kuo A."/>
            <person name="Sato A."/>
            <person name="Lyhne E.K."/>
            <person name="Kogle M.E."/>
            <person name="Wiebenga A."/>
            <person name="Kun R.S."/>
            <person name="Lubbers R.J."/>
            <person name="Makela M.R."/>
            <person name="Barry K."/>
            <person name="Chovatia M."/>
            <person name="Clum A."/>
            <person name="Daum C."/>
            <person name="Haridas S."/>
            <person name="He G."/>
            <person name="LaButti K."/>
            <person name="Lipzen A."/>
            <person name="Riley R."/>
            <person name="Salamov A."/>
            <person name="Simmons B.A."/>
            <person name="Magnuson J.K."/>
            <person name="Henrissat B."/>
            <person name="Mortensen U.H."/>
            <person name="Larsen T.O."/>
            <person name="Devries R.P."/>
            <person name="Grigoriev I.V."/>
            <person name="Machida M."/>
            <person name="Baker S.E."/>
            <person name="Andersen M.R."/>
            <person name="Cantor M.N."/>
            <person name="Hua S.X."/>
        </authorList>
    </citation>
    <scope>NUCLEOTIDE SEQUENCE [LARGE SCALE GENOMIC DNA]</scope>
    <source>
        <strain evidence="3 4">CBS 119388</strain>
    </source>
</reference>
<dbReference type="SUPFAM" id="SSF53474">
    <property type="entry name" value="alpha/beta-Hydrolases"/>
    <property type="match status" value="1"/>
</dbReference>
<evidence type="ECO:0000313" key="4">
    <source>
        <dbReference type="Proteomes" id="UP000325579"/>
    </source>
</evidence>
<dbReference type="GeneID" id="43674574"/>
<proteinExistence type="inferred from homology"/>
<dbReference type="EMBL" id="ML736788">
    <property type="protein sequence ID" value="KAE8402450.1"/>
    <property type="molecule type" value="Genomic_DNA"/>
</dbReference>
<protein>
    <submittedName>
        <fullName evidence="3">Alpha/Beta hydrolase protein</fullName>
    </submittedName>
</protein>
<dbReference type="Gene3D" id="3.40.50.1820">
    <property type="entry name" value="alpha/beta hydrolase"/>
    <property type="match status" value="1"/>
</dbReference>
<dbReference type="PROSITE" id="PS01173">
    <property type="entry name" value="LIPASE_GDXG_HIS"/>
    <property type="match status" value="1"/>
</dbReference>
<dbReference type="RefSeq" id="XP_031939769.1">
    <property type="nucleotide sequence ID" value="XM_032089883.1"/>
</dbReference>
<keyword evidence="2 3" id="KW-0378">Hydrolase</keyword>
<evidence type="ECO:0000256" key="1">
    <source>
        <dbReference type="ARBA" id="ARBA00010515"/>
    </source>
</evidence>
<accession>A0A5N6IGR3</accession>
<dbReference type="InterPro" id="IPR029058">
    <property type="entry name" value="AB_hydrolase_fold"/>
</dbReference>
<dbReference type="AlphaFoldDB" id="A0A5N6IGR3"/>
<dbReference type="GO" id="GO:0016787">
    <property type="term" value="F:hydrolase activity"/>
    <property type="evidence" value="ECO:0007669"/>
    <property type="project" value="UniProtKB-KW"/>
</dbReference>
<dbReference type="InterPro" id="IPR050300">
    <property type="entry name" value="GDXG_lipolytic_enzyme"/>
</dbReference>
<accession>A0A5N7D7M0</accession>
<dbReference type="PANTHER" id="PTHR48081:SF8">
    <property type="entry name" value="ALPHA_BETA HYDROLASE FOLD-3 DOMAIN-CONTAINING PROTEIN-RELATED"/>
    <property type="match status" value="1"/>
</dbReference>
<dbReference type="InterPro" id="IPR002168">
    <property type="entry name" value="Lipase_GDXG_HIS_AS"/>
</dbReference>
<keyword evidence="4" id="KW-1185">Reference proteome</keyword>